<dbReference type="RefSeq" id="WP_376844708.1">
    <property type="nucleotide sequence ID" value="NZ_JBHSFW010000001.1"/>
</dbReference>
<evidence type="ECO:0000313" key="2">
    <source>
        <dbReference type="Proteomes" id="UP001596022"/>
    </source>
</evidence>
<name>A0ABV9GKB3_9BACL</name>
<evidence type="ECO:0000313" key="1">
    <source>
        <dbReference type="EMBL" id="MFC4617676.1"/>
    </source>
</evidence>
<dbReference type="Proteomes" id="UP001596022">
    <property type="component" value="Unassembled WGS sequence"/>
</dbReference>
<gene>
    <name evidence="1" type="ORF">ACFO4N_02910</name>
</gene>
<keyword evidence="2" id="KW-1185">Reference proteome</keyword>
<sequence length="145" mass="16913">MGANPKLPLTPEEKAKLRNAKIRLRDIHTLSIYKLEEILGVTKERVRTIKGLAEFQTIPSIGYRLAQDLIQLNLCSIQEVRDKNGADLFDQLEKIQEVRIDPCVEDQFRCVVNFANDPNSNKQWFDFTDERKSYRKTFGYPEDRP</sequence>
<organism evidence="1 2">
    <name type="scientific">Camelliibacillus cellulosilyticus</name>
    <dbReference type="NCBI Taxonomy" id="2174486"/>
    <lineage>
        <taxon>Bacteria</taxon>
        <taxon>Bacillati</taxon>
        <taxon>Bacillota</taxon>
        <taxon>Bacilli</taxon>
        <taxon>Bacillales</taxon>
        <taxon>Sporolactobacillaceae</taxon>
        <taxon>Camelliibacillus</taxon>
    </lineage>
</organism>
<dbReference type="InterPro" id="IPR021725">
    <property type="entry name" value="Cdd1"/>
</dbReference>
<comment type="caution">
    <text evidence="1">The sequence shown here is derived from an EMBL/GenBank/DDBJ whole genome shotgun (WGS) entry which is preliminary data.</text>
</comment>
<reference evidence="2" key="1">
    <citation type="journal article" date="2019" name="Int. J. Syst. Evol. Microbiol.">
        <title>The Global Catalogue of Microorganisms (GCM) 10K type strain sequencing project: providing services to taxonomists for standard genome sequencing and annotation.</title>
        <authorList>
            <consortium name="The Broad Institute Genomics Platform"/>
            <consortium name="The Broad Institute Genome Sequencing Center for Infectious Disease"/>
            <person name="Wu L."/>
            <person name="Ma J."/>
        </authorList>
    </citation>
    <scope>NUCLEOTIDE SEQUENCE [LARGE SCALE GENOMIC DNA]</scope>
    <source>
        <strain evidence="2">CGMCC 1.16306</strain>
    </source>
</reference>
<dbReference type="Pfam" id="PF11731">
    <property type="entry name" value="Cdd1"/>
    <property type="match status" value="1"/>
</dbReference>
<proteinExistence type="predicted"/>
<dbReference type="EMBL" id="JBHSFW010000001">
    <property type="protein sequence ID" value="MFC4617676.1"/>
    <property type="molecule type" value="Genomic_DNA"/>
</dbReference>
<accession>A0ABV9GKB3</accession>
<protein>
    <submittedName>
        <fullName evidence="1">Helix-hairpin-helix domain-containing protein</fullName>
    </submittedName>
</protein>